<comment type="caution">
    <text evidence="3">The sequence shown here is derived from an EMBL/GenBank/DDBJ whole genome shotgun (WGS) entry which is preliminary data.</text>
</comment>
<protein>
    <submittedName>
        <fullName evidence="3">Uncharacterized protein</fullName>
    </submittedName>
</protein>
<dbReference type="STRING" id="43678.OJAG_12760"/>
<dbReference type="EMBL" id="LRIE01000061">
    <property type="protein sequence ID" value="KZM36072.1"/>
    <property type="molecule type" value="Genomic_DNA"/>
</dbReference>
<reference evidence="4 6" key="2">
    <citation type="submission" date="2016-06" db="EMBL/GenBank/DDBJ databases">
        <title>Genome sequence of Oerskovia enterophila DSM 43852.</title>
        <authorList>
            <person name="Poehlein A."/>
            <person name="Jag V."/>
            <person name="Bengelsdorf F.R."/>
            <person name="Daniel R."/>
            <person name="Duerre P."/>
        </authorList>
    </citation>
    <scope>NUCLEOTIDE SEQUENCE [LARGE SCALE GENOMIC DNA]</scope>
    <source>
        <strain evidence="4 6">DSM 43852</strain>
    </source>
</reference>
<dbReference type="AlphaFoldDB" id="A0A163S6V5"/>
<dbReference type="Proteomes" id="UP000076447">
    <property type="component" value="Unassembled WGS sequence"/>
</dbReference>
<evidence type="ECO:0000313" key="3">
    <source>
        <dbReference type="EMBL" id="KZM36072.1"/>
    </source>
</evidence>
<gene>
    <name evidence="4" type="ORF">OERS_09230</name>
    <name evidence="3" type="ORF">OJAG_12760</name>
</gene>
<evidence type="ECO:0000256" key="1">
    <source>
        <dbReference type="SAM" id="MobiDB-lite"/>
    </source>
</evidence>
<feature type="transmembrane region" description="Helical" evidence="2">
    <location>
        <begin position="6"/>
        <end position="24"/>
    </location>
</feature>
<accession>A0A163S6V5</accession>
<name>A0A163S6V5_9CELL</name>
<feature type="region of interest" description="Disordered" evidence="1">
    <location>
        <begin position="102"/>
        <end position="128"/>
    </location>
</feature>
<dbReference type="EMBL" id="MAQA01000007">
    <property type="protein sequence ID" value="OCI32314.1"/>
    <property type="molecule type" value="Genomic_DNA"/>
</dbReference>
<keyword evidence="2" id="KW-0812">Transmembrane</keyword>
<organism evidence="3 5">
    <name type="scientific">Oerskovia enterophila</name>
    <dbReference type="NCBI Taxonomy" id="43678"/>
    <lineage>
        <taxon>Bacteria</taxon>
        <taxon>Bacillati</taxon>
        <taxon>Actinomycetota</taxon>
        <taxon>Actinomycetes</taxon>
        <taxon>Micrococcales</taxon>
        <taxon>Cellulomonadaceae</taxon>
        <taxon>Oerskovia</taxon>
    </lineage>
</organism>
<evidence type="ECO:0000313" key="6">
    <source>
        <dbReference type="Proteomes" id="UP000093412"/>
    </source>
</evidence>
<evidence type="ECO:0000256" key="2">
    <source>
        <dbReference type="SAM" id="Phobius"/>
    </source>
</evidence>
<keyword evidence="6" id="KW-1185">Reference proteome</keyword>
<proteinExistence type="predicted"/>
<dbReference type="RefSeq" id="WP_068624775.1">
    <property type="nucleotide sequence ID" value="NZ_LRIE01000061.1"/>
</dbReference>
<dbReference type="Proteomes" id="UP000093412">
    <property type="component" value="Unassembled WGS sequence"/>
</dbReference>
<evidence type="ECO:0000313" key="5">
    <source>
        <dbReference type="Proteomes" id="UP000076447"/>
    </source>
</evidence>
<keyword evidence="2" id="KW-0472">Membrane</keyword>
<keyword evidence="2" id="KW-1133">Transmembrane helix</keyword>
<sequence>MSEAVVIQLIATAGLILIAALGKIKLDRIGRDAREAREQTANEHADAEYPNLRDELTAMRGDLSAGLDRLEAGQKRHDGEIGGIRHTQRQQTDALARLDERMEGRDAEQRREHAVLSKRLDDHLATTD</sequence>
<reference evidence="3 5" key="1">
    <citation type="submission" date="2016-01" db="EMBL/GenBank/DDBJ databases">
        <title>Genome sequence of Oerskovia enterophila VJag, an agar and cellulose degrading bacterium.</title>
        <authorList>
            <person name="Poehlein A."/>
            <person name="Jag V."/>
            <person name="Bengelsdorf F."/>
            <person name="Duerre P."/>
            <person name="Daniel R."/>
        </authorList>
    </citation>
    <scope>NUCLEOTIDE SEQUENCE [LARGE SCALE GENOMIC DNA]</scope>
    <source>
        <strain evidence="3 5">VJag</strain>
    </source>
</reference>
<evidence type="ECO:0000313" key="4">
    <source>
        <dbReference type="EMBL" id="OCI32314.1"/>
    </source>
</evidence>
<dbReference type="PATRIC" id="fig|43678.3.peg.1335"/>